<feature type="domain" description="CSN8/PSMD8/EIF3K" evidence="2">
    <location>
        <begin position="90"/>
        <end position="235"/>
    </location>
</feature>
<dbReference type="STRING" id="200324.A0A2N5V4B5"/>
<evidence type="ECO:0000313" key="5">
    <source>
        <dbReference type="EMBL" id="PLW44819.1"/>
    </source>
</evidence>
<evidence type="ECO:0000259" key="2">
    <source>
        <dbReference type="Pfam" id="PF10075"/>
    </source>
</evidence>
<dbReference type="EMBL" id="PGCI01000613">
    <property type="protein sequence ID" value="PLW24227.1"/>
    <property type="molecule type" value="Genomic_DNA"/>
</dbReference>
<dbReference type="EMBL" id="PGCJ01000022">
    <property type="protein sequence ID" value="PLW56311.1"/>
    <property type="molecule type" value="Genomic_DNA"/>
</dbReference>
<dbReference type="Pfam" id="PF10075">
    <property type="entry name" value="CSN8_PSD8_EIF3K"/>
    <property type="match status" value="1"/>
</dbReference>
<dbReference type="SUPFAM" id="SSF48371">
    <property type="entry name" value="ARM repeat"/>
    <property type="match status" value="1"/>
</dbReference>
<dbReference type="GO" id="GO:0033290">
    <property type="term" value="C:eukaryotic 48S preinitiation complex"/>
    <property type="evidence" value="ECO:0007669"/>
    <property type="project" value="UniProtKB-UniRule"/>
</dbReference>
<keyword evidence="1" id="KW-0396">Initiation factor</keyword>
<dbReference type="SUPFAM" id="SSF46785">
    <property type="entry name" value="Winged helix' DNA-binding domain"/>
    <property type="match status" value="1"/>
</dbReference>
<comment type="similarity">
    <text evidence="1">Belongs to the eIF-3 subunit K family.</text>
</comment>
<dbReference type="Proteomes" id="UP000235392">
    <property type="component" value="Unassembled WGS sequence"/>
</dbReference>
<keyword evidence="7" id="KW-1185">Reference proteome</keyword>
<dbReference type="InterPro" id="IPR033464">
    <property type="entry name" value="CSN8_PSD8_EIF3K"/>
</dbReference>
<dbReference type="GO" id="GO:0005852">
    <property type="term" value="C:eukaryotic translation initiation factor 3 complex"/>
    <property type="evidence" value="ECO:0007669"/>
    <property type="project" value="UniProtKB-UniRule"/>
</dbReference>
<organism evidence="5 8">
    <name type="scientific">Puccinia coronata f. sp. avenae</name>
    <dbReference type="NCBI Taxonomy" id="200324"/>
    <lineage>
        <taxon>Eukaryota</taxon>
        <taxon>Fungi</taxon>
        <taxon>Dikarya</taxon>
        <taxon>Basidiomycota</taxon>
        <taxon>Pucciniomycotina</taxon>
        <taxon>Pucciniomycetes</taxon>
        <taxon>Pucciniales</taxon>
        <taxon>Pucciniaceae</taxon>
        <taxon>Puccinia</taxon>
    </lineage>
</organism>
<evidence type="ECO:0000313" key="8">
    <source>
        <dbReference type="Proteomes" id="UP000235392"/>
    </source>
</evidence>
<evidence type="ECO:0000313" key="3">
    <source>
        <dbReference type="EMBL" id="PLW20098.1"/>
    </source>
</evidence>
<dbReference type="InterPro" id="IPR036390">
    <property type="entry name" value="WH_DNA-bd_sf"/>
</dbReference>
<evidence type="ECO:0000313" key="7">
    <source>
        <dbReference type="Proteomes" id="UP000235388"/>
    </source>
</evidence>
<comment type="function">
    <text evidence="1">Component of the eukaryotic translation initiation factor 3 (eIF-3) complex, which is involved in protein synthesis of a specialized repertoire of mRNAs and, together with other initiation factors, stimulates binding of mRNA and methionyl-tRNAi to the 40S ribosome. The eIF-3 complex specifically targets and initiates translation of a subset of mRNAs involved in cell proliferation.</text>
</comment>
<dbReference type="InterPro" id="IPR009374">
    <property type="entry name" value="eIF3k"/>
</dbReference>
<keyword evidence="1" id="KW-0963">Cytoplasm</keyword>
<dbReference type="GO" id="GO:0016282">
    <property type="term" value="C:eukaryotic 43S preinitiation complex"/>
    <property type="evidence" value="ECO:0007669"/>
    <property type="project" value="UniProtKB-UniRule"/>
</dbReference>
<dbReference type="AlphaFoldDB" id="A0A2N5V4B5"/>
<evidence type="ECO:0000313" key="4">
    <source>
        <dbReference type="EMBL" id="PLW24227.1"/>
    </source>
</evidence>
<proteinExistence type="inferred from homology"/>
<dbReference type="GO" id="GO:0006446">
    <property type="term" value="P:regulation of translational initiation"/>
    <property type="evidence" value="ECO:0007669"/>
    <property type="project" value="InterPro"/>
</dbReference>
<dbReference type="PANTHER" id="PTHR13022">
    <property type="entry name" value="EUKARYOTIC TRANSLATION INITIATION FACTOR 3 SUBUNIT 11"/>
    <property type="match status" value="1"/>
</dbReference>
<dbReference type="HAMAP" id="MF_03010">
    <property type="entry name" value="eIF3k"/>
    <property type="match status" value="1"/>
</dbReference>
<evidence type="ECO:0000256" key="1">
    <source>
        <dbReference type="HAMAP-Rule" id="MF_03010"/>
    </source>
</evidence>
<dbReference type="EMBL" id="PGCI01000054">
    <property type="protein sequence ID" value="PLW44819.1"/>
    <property type="molecule type" value="Genomic_DNA"/>
</dbReference>
<gene>
    <name evidence="6" type="ORF">PCANC_04080</name>
    <name evidence="3" type="ORF">PCANC_12072</name>
    <name evidence="5" type="ORF">PCASD_07115</name>
    <name evidence="4" type="ORF">PCASD_10488</name>
</gene>
<dbReference type="OrthoDB" id="337745at2759"/>
<evidence type="ECO:0000313" key="6">
    <source>
        <dbReference type="EMBL" id="PLW56311.1"/>
    </source>
</evidence>
<dbReference type="GO" id="GO:0001732">
    <property type="term" value="P:formation of cytoplasmic translation initiation complex"/>
    <property type="evidence" value="ECO:0007669"/>
    <property type="project" value="UniProtKB-UniRule"/>
</dbReference>
<dbReference type="GO" id="GO:0043022">
    <property type="term" value="F:ribosome binding"/>
    <property type="evidence" value="ECO:0007669"/>
    <property type="project" value="InterPro"/>
</dbReference>
<comment type="caution">
    <text evidence="5">The sequence shown here is derived from an EMBL/GenBank/DDBJ whole genome shotgun (WGS) entry which is preliminary data.</text>
</comment>
<protein>
    <recommendedName>
        <fullName evidence="1">Eukaryotic translation initiation factor 3 subunit K</fullName>
        <shortName evidence="1">eIF3k</shortName>
    </recommendedName>
    <alternativeName>
        <fullName evidence="1">eIF-3 p25</fullName>
    </alternativeName>
</protein>
<dbReference type="InterPro" id="IPR016024">
    <property type="entry name" value="ARM-type_fold"/>
</dbReference>
<dbReference type="GO" id="GO:0003723">
    <property type="term" value="F:RNA binding"/>
    <property type="evidence" value="ECO:0007669"/>
    <property type="project" value="UniProtKB-UniRule"/>
</dbReference>
<dbReference type="GO" id="GO:0003743">
    <property type="term" value="F:translation initiation factor activity"/>
    <property type="evidence" value="ECO:0007669"/>
    <property type="project" value="UniProtKB-UniRule"/>
</dbReference>
<dbReference type="PANTHER" id="PTHR13022:SF0">
    <property type="entry name" value="EUKARYOTIC TRANSLATION INITIATION FACTOR 3 SUBUNIT K"/>
    <property type="match status" value="1"/>
</dbReference>
<dbReference type="Proteomes" id="UP000235388">
    <property type="component" value="Unassembled WGS sequence"/>
</dbReference>
<dbReference type="Gene3D" id="1.25.40.250">
    <property type="entry name" value="ARM repeat, domain 1"/>
    <property type="match status" value="1"/>
</dbReference>
<name>A0A2N5V4B5_9BASI</name>
<sequence>MAATQTSLPVTHTWSSPPERPEAIQVLILGVERYDPTQVQVLEDYLTEQCARGFYDPLANFATLKLYQFNPDLVPLAAENPSTPIEAIHDSITIKILLLSIVHRPFDSDFNLCLSLCGDRMSSLLTPQATLHLMELLSELSRTLQGRRYVKFWADVESAEYAPLAAVVGSIGQFAELVRRAIGRSVASCFRAIDRPRLAAYLNLPPSDDDNQLDHWVKHQGWSTATDGDSKIIIPDNSDNCPVTLVIRENTTIDDLQQFIAKSVVC</sequence>
<dbReference type="InterPro" id="IPR016020">
    <property type="entry name" value="Transl_init_fac_sub12_N_euk"/>
</dbReference>
<accession>A0A2N5V4B5</accession>
<comment type="subcellular location">
    <subcellularLocation>
        <location evidence="1">Cytoplasm</location>
    </subcellularLocation>
</comment>
<comment type="subunit">
    <text evidence="1">Component of the eukaryotic translation initiation factor 3 (eIF-3) complex.</text>
</comment>
<reference evidence="7 8" key="1">
    <citation type="submission" date="2017-11" db="EMBL/GenBank/DDBJ databases">
        <title>De novo assembly and phasing of dikaryotic genomes from two isolates of Puccinia coronata f. sp. avenae, the causal agent of oat crown rust.</title>
        <authorList>
            <person name="Miller M.E."/>
            <person name="Zhang Y."/>
            <person name="Omidvar V."/>
            <person name="Sperschneider J."/>
            <person name="Schwessinger B."/>
            <person name="Raley C."/>
            <person name="Palmer J.M."/>
            <person name="Garnica D."/>
            <person name="Upadhyaya N."/>
            <person name="Rathjen J."/>
            <person name="Taylor J.M."/>
            <person name="Park R.F."/>
            <person name="Dodds P.N."/>
            <person name="Hirsch C.D."/>
            <person name="Kianian S.F."/>
            <person name="Figueroa M."/>
        </authorList>
    </citation>
    <scope>NUCLEOTIDE SEQUENCE [LARGE SCALE GENOMIC DNA]</scope>
    <source>
        <strain evidence="3">12NC29</strain>
        <strain evidence="5">12SD80</strain>
    </source>
</reference>
<dbReference type="EMBL" id="PGCJ01000803">
    <property type="protein sequence ID" value="PLW20098.1"/>
    <property type="molecule type" value="Genomic_DNA"/>
</dbReference>
<dbReference type="Gene3D" id="1.10.10.10">
    <property type="entry name" value="Winged helix-like DNA-binding domain superfamily/Winged helix DNA-binding domain"/>
    <property type="match status" value="1"/>
</dbReference>
<keyword evidence="1" id="KW-0648">Protein biosynthesis</keyword>
<dbReference type="InterPro" id="IPR036388">
    <property type="entry name" value="WH-like_DNA-bd_sf"/>
</dbReference>